<reference evidence="8" key="1">
    <citation type="journal article" date="2019" name="Int. J. Syst. Evol. Microbiol.">
        <title>The Global Catalogue of Microorganisms (GCM) 10K type strain sequencing project: providing services to taxonomists for standard genome sequencing and annotation.</title>
        <authorList>
            <consortium name="The Broad Institute Genomics Platform"/>
            <consortium name="The Broad Institute Genome Sequencing Center for Infectious Disease"/>
            <person name="Wu L."/>
            <person name="Ma J."/>
        </authorList>
    </citation>
    <scope>NUCLEOTIDE SEQUENCE [LARGE SCALE GENOMIC DNA]</scope>
    <source>
        <strain evidence="8">JCM 6242</strain>
    </source>
</reference>
<dbReference type="Pfam" id="PF01799">
    <property type="entry name" value="Fer2_2"/>
    <property type="match status" value="1"/>
</dbReference>
<dbReference type="InterPro" id="IPR012675">
    <property type="entry name" value="Beta-grasp_dom_sf"/>
</dbReference>
<evidence type="ECO:0000259" key="6">
    <source>
        <dbReference type="PROSITE" id="PS51085"/>
    </source>
</evidence>
<name>A0ABP6IAZ6_9ACTN</name>
<gene>
    <name evidence="7" type="ORF">GCM10010517_14260</name>
</gene>
<sequence>MTDPAKTVTLRVNGSAETFDVEPSEPLVRTLRERLGLHSVRTTCGIGVCGSCTVIFDGKPVSGCLMLTAMADGGTIVTAEGLDGTEAGAAVQEAFIDHHAFQCSFCIPAMTLAAHALLEEHPEADDDTIREYLSGNLCRCGTYPQILDAVGSLCGRAGACASGEGGCA</sequence>
<feature type="domain" description="2Fe-2S ferredoxin-type" evidence="6">
    <location>
        <begin position="6"/>
        <end position="82"/>
    </location>
</feature>
<accession>A0ABP6IAZ6</accession>
<keyword evidence="5" id="KW-0411">Iron-sulfur</keyword>
<dbReference type="Pfam" id="PF00111">
    <property type="entry name" value="Fer2"/>
    <property type="match status" value="1"/>
</dbReference>
<dbReference type="InterPro" id="IPR006058">
    <property type="entry name" value="2Fe2S_fd_BS"/>
</dbReference>
<dbReference type="PANTHER" id="PTHR44379">
    <property type="entry name" value="OXIDOREDUCTASE WITH IRON-SULFUR SUBUNIT"/>
    <property type="match status" value="1"/>
</dbReference>
<dbReference type="InterPro" id="IPR001041">
    <property type="entry name" value="2Fe-2S_ferredoxin-type"/>
</dbReference>
<dbReference type="Proteomes" id="UP001500831">
    <property type="component" value="Unassembled WGS sequence"/>
</dbReference>
<evidence type="ECO:0000313" key="7">
    <source>
        <dbReference type="EMBL" id="GAA2856002.1"/>
    </source>
</evidence>
<comment type="caution">
    <text evidence="7">The sequence shown here is derived from an EMBL/GenBank/DDBJ whole genome shotgun (WGS) entry which is preliminary data.</text>
</comment>
<dbReference type="Gene3D" id="1.10.150.120">
    <property type="entry name" value="[2Fe-2S]-binding domain"/>
    <property type="match status" value="1"/>
</dbReference>
<evidence type="ECO:0000256" key="1">
    <source>
        <dbReference type="ARBA" id="ARBA00022714"/>
    </source>
</evidence>
<dbReference type="PANTHER" id="PTHR44379:SF8">
    <property type="entry name" value="XANTHINE DEHYDROGENASE IRON-SULFUR-BINDING SUBUNIT XDHC-RELATED"/>
    <property type="match status" value="1"/>
</dbReference>
<keyword evidence="1" id="KW-0001">2Fe-2S</keyword>
<evidence type="ECO:0000313" key="8">
    <source>
        <dbReference type="Proteomes" id="UP001500831"/>
    </source>
</evidence>
<proteinExistence type="predicted"/>
<dbReference type="RefSeq" id="WP_344969018.1">
    <property type="nucleotide sequence ID" value="NZ_BAAAVI010000007.1"/>
</dbReference>
<keyword evidence="8" id="KW-1185">Reference proteome</keyword>
<dbReference type="InterPro" id="IPR051452">
    <property type="entry name" value="Diverse_Oxidoreductases"/>
</dbReference>
<keyword evidence="3" id="KW-0560">Oxidoreductase</keyword>
<evidence type="ECO:0000256" key="2">
    <source>
        <dbReference type="ARBA" id="ARBA00022723"/>
    </source>
</evidence>
<dbReference type="PROSITE" id="PS00197">
    <property type="entry name" value="2FE2S_FER_1"/>
    <property type="match status" value="1"/>
</dbReference>
<dbReference type="InterPro" id="IPR002888">
    <property type="entry name" value="2Fe-2S-bd"/>
</dbReference>
<keyword evidence="4" id="KW-0408">Iron</keyword>
<dbReference type="EMBL" id="BAAAVI010000007">
    <property type="protein sequence ID" value="GAA2856002.1"/>
    <property type="molecule type" value="Genomic_DNA"/>
</dbReference>
<dbReference type="SUPFAM" id="SSF54292">
    <property type="entry name" value="2Fe-2S ferredoxin-like"/>
    <property type="match status" value="1"/>
</dbReference>
<protein>
    <submittedName>
        <fullName evidence="7">(2Fe-2S)-binding protein</fullName>
    </submittedName>
</protein>
<evidence type="ECO:0000256" key="4">
    <source>
        <dbReference type="ARBA" id="ARBA00023004"/>
    </source>
</evidence>
<keyword evidence="2" id="KW-0479">Metal-binding</keyword>
<dbReference type="Gene3D" id="3.10.20.30">
    <property type="match status" value="1"/>
</dbReference>
<dbReference type="InterPro" id="IPR036010">
    <property type="entry name" value="2Fe-2S_ferredoxin-like_sf"/>
</dbReference>
<dbReference type="PROSITE" id="PS51085">
    <property type="entry name" value="2FE2S_FER_2"/>
    <property type="match status" value="1"/>
</dbReference>
<organism evidence="7 8">
    <name type="scientific">Streptosporangium fragile</name>
    <dbReference type="NCBI Taxonomy" id="46186"/>
    <lineage>
        <taxon>Bacteria</taxon>
        <taxon>Bacillati</taxon>
        <taxon>Actinomycetota</taxon>
        <taxon>Actinomycetes</taxon>
        <taxon>Streptosporangiales</taxon>
        <taxon>Streptosporangiaceae</taxon>
        <taxon>Streptosporangium</taxon>
    </lineage>
</organism>
<dbReference type="InterPro" id="IPR036884">
    <property type="entry name" value="2Fe-2S-bd_dom_sf"/>
</dbReference>
<dbReference type="SUPFAM" id="SSF47741">
    <property type="entry name" value="CO dehydrogenase ISP C-domain like"/>
    <property type="match status" value="1"/>
</dbReference>
<evidence type="ECO:0000256" key="3">
    <source>
        <dbReference type="ARBA" id="ARBA00023002"/>
    </source>
</evidence>
<evidence type="ECO:0000256" key="5">
    <source>
        <dbReference type="ARBA" id="ARBA00023014"/>
    </source>
</evidence>